<dbReference type="Proteomes" id="UP001160148">
    <property type="component" value="Unassembled WGS sequence"/>
</dbReference>
<keyword evidence="4" id="KW-1185">Reference proteome</keyword>
<dbReference type="EMBL" id="CARXXK010000002">
    <property type="protein sequence ID" value="CAI6357365.1"/>
    <property type="molecule type" value="Genomic_DNA"/>
</dbReference>
<gene>
    <name evidence="3" type="ORF">MEUPH1_LOCUS12996</name>
</gene>
<dbReference type="PANTHER" id="PTHR31912">
    <property type="entry name" value="IP13529P"/>
    <property type="match status" value="1"/>
</dbReference>
<dbReference type="SMART" id="SM00355">
    <property type="entry name" value="ZnF_C2H2"/>
    <property type="match status" value="2"/>
</dbReference>
<dbReference type="InterPro" id="IPR013087">
    <property type="entry name" value="Znf_C2H2_type"/>
</dbReference>
<evidence type="ECO:0000259" key="2">
    <source>
        <dbReference type="PROSITE" id="PS50157"/>
    </source>
</evidence>
<keyword evidence="1" id="KW-0479">Metal-binding</keyword>
<dbReference type="PANTHER" id="PTHR31912:SF34">
    <property type="entry name" value="NOTOCHORD-RELATED PROTEIN"/>
    <property type="match status" value="1"/>
</dbReference>
<evidence type="ECO:0000313" key="4">
    <source>
        <dbReference type="Proteomes" id="UP001160148"/>
    </source>
</evidence>
<accession>A0AAV0WNA5</accession>
<sequence length="810" mass="93663">MPKCFLCKKEVDSIKSLFKHFDLQHLNHEFHFFQCNEEDCSRSFYLKNSFRKHLSKHTNPILPSIFEQYHETSFNLDSTPILNPISDYVSLDETNRRQFIEPSKTLNQILCKFFSCLYANPIMPRNAVQIVVDGMETVFSEGIAVCIKTYVEQMICEGQLPAECLNIFTNFIKVVEGALLNFKTEHKRFQYFSEQGSYIPPKEKVIGQRLNNMMVRGLSVLKPSNCTEQVIPLRHVLQTFFSLENVLSETFDYMTTLKNNSGVITNFIQGSYWQTRIKHHEGRLVLPLFMFFDDYESGNVLGSHSGIHKLGAVYVSIPCLPPNRSTTLSNIFLALLFHSSDRVQFGNRVIFNSIIDEFNFLMKTGVYIDSLKFKGTIYFELGLILGDNLGLHAITGFVESFSSNFCCRICTMNKENIKTQCYEDKSLLRSTEQYFIDVERKDLSSTGIKEKCVWLDINDFNLFDQVGVDVMHDMFEGCCKYVMSFILVYYIKELKLFSLEVLNDRISCYDFGPESNKPCTLSMEHINVGKVRQSASEMLILIRHFALLIGDFVPLGEPIWDLYLTMRKVIDIMLSTSLEESNCTLLETLIGEMNNLYLKYSKSNLKPKFHFLTHYPSMIRKHGPVVHLWSMRFEAKHRVSKISARSSFNRRNICLTLAIKHQLQLNKLFNHGKLCSTVNIGPTKFINPSKLRQIQVELNLRTEKPLTRINWAEIKGTHYRVNSILTEDLNDDKPNFVMIKNIFLYGSHGVIFECCLLSTVDFYEHVYAYEVEILESNRKFIFQNALLSPIPNTLNVVSDGTKYVTVRDPL</sequence>
<dbReference type="PROSITE" id="PS00028">
    <property type="entry name" value="ZINC_FINGER_C2H2_1"/>
    <property type="match status" value="1"/>
</dbReference>
<evidence type="ECO:0000313" key="3">
    <source>
        <dbReference type="EMBL" id="CAI6357365.1"/>
    </source>
</evidence>
<dbReference type="GO" id="GO:0008270">
    <property type="term" value="F:zinc ion binding"/>
    <property type="evidence" value="ECO:0007669"/>
    <property type="project" value="UniProtKB-KW"/>
</dbReference>
<name>A0AAV0WNA5_9HEMI</name>
<organism evidence="3 4">
    <name type="scientific">Macrosiphum euphorbiae</name>
    <name type="common">potato aphid</name>
    <dbReference type="NCBI Taxonomy" id="13131"/>
    <lineage>
        <taxon>Eukaryota</taxon>
        <taxon>Metazoa</taxon>
        <taxon>Ecdysozoa</taxon>
        <taxon>Arthropoda</taxon>
        <taxon>Hexapoda</taxon>
        <taxon>Insecta</taxon>
        <taxon>Pterygota</taxon>
        <taxon>Neoptera</taxon>
        <taxon>Paraneoptera</taxon>
        <taxon>Hemiptera</taxon>
        <taxon>Sternorrhyncha</taxon>
        <taxon>Aphidomorpha</taxon>
        <taxon>Aphidoidea</taxon>
        <taxon>Aphididae</taxon>
        <taxon>Macrosiphini</taxon>
        <taxon>Macrosiphum</taxon>
    </lineage>
</organism>
<dbReference type="AlphaFoldDB" id="A0AAV0WNA5"/>
<feature type="domain" description="C2H2-type" evidence="2">
    <location>
        <begin position="33"/>
        <end position="59"/>
    </location>
</feature>
<evidence type="ECO:0000256" key="1">
    <source>
        <dbReference type="PROSITE-ProRule" id="PRU00042"/>
    </source>
</evidence>
<proteinExistence type="predicted"/>
<reference evidence="3 4" key="1">
    <citation type="submission" date="2023-01" db="EMBL/GenBank/DDBJ databases">
        <authorList>
            <person name="Whitehead M."/>
        </authorList>
    </citation>
    <scope>NUCLEOTIDE SEQUENCE [LARGE SCALE GENOMIC DNA]</scope>
</reference>
<dbReference type="PROSITE" id="PS50157">
    <property type="entry name" value="ZINC_FINGER_C2H2_2"/>
    <property type="match status" value="1"/>
</dbReference>
<keyword evidence="1" id="KW-0863">Zinc-finger</keyword>
<comment type="caution">
    <text evidence="3">The sequence shown here is derived from an EMBL/GenBank/DDBJ whole genome shotgun (WGS) entry which is preliminary data.</text>
</comment>
<protein>
    <recommendedName>
        <fullName evidence="2">C2H2-type domain-containing protein</fullName>
    </recommendedName>
</protein>
<keyword evidence="1" id="KW-0862">Zinc</keyword>